<protein>
    <recommendedName>
        <fullName evidence="8">EF-hand domain-containing protein</fullName>
    </recommendedName>
</protein>
<feature type="transmembrane region" description="Helical" evidence="7">
    <location>
        <begin position="235"/>
        <end position="255"/>
    </location>
</feature>
<evidence type="ECO:0000256" key="7">
    <source>
        <dbReference type="SAM" id="Phobius"/>
    </source>
</evidence>
<dbReference type="SMART" id="SM00054">
    <property type="entry name" value="EFh"/>
    <property type="match status" value="2"/>
</dbReference>
<feature type="transmembrane region" description="Helical" evidence="7">
    <location>
        <begin position="275"/>
        <end position="294"/>
    </location>
</feature>
<feature type="transmembrane region" description="Helical" evidence="7">
    <location>
        <begin position="420"/>
        <end position="441"/>
    </location>
</feature>
<feature type="transmembrane region" description="Helical" evidence="7">
    <location>
        <begin position="453"/>
        <end position="480"/>
    </location>
</feature>
<dbReference type="SUPFAM" id="SSF47473">
    <property type="entry name" value="EF-hand"/>
    <property type="match status" value="1"/>
</dbReference>
<feature type="transmembrane region" description="Helical" evidence="7">
    <location>
        <begin position="378"/>
        <end position="400"/>
    </location>
</feature>
<dbReference type="GO" id="GO:0001518">
    <property type="term" value="C:voltage-gated sodium channel complex"/>
    <property type="evidence" value="ECO:0007669"/>
    <property type="project" value="TreeGrafter"/>
</dbReference>
<dbReference type="AlphaFoldDB" id="A0AA36HPY1"/>
<dbReference type="EMBL" id="CAUJNA010000175">
    <property type="protein sequence ID" value="CAJ1373107.1"/>
    <property type="molecule type" value="Genomic_DNA"/>
</dbReference>
<dbReference type="PROSITE" id="PS00018">
    <property type="entry name" value="EF_HAND_1"/>
    <property type="match status" value="1"/>
</dbReference>
<dbReference type="Pfam" id="PF13499">
    <property type="entry name" value="EF-hand_7"/>
    <property type="match status" value="1"/>
</dbReference>
<dbReference type="InterPro" id="IPR002048">
    <property type="entry name" value="EF_hand_dom"/>
</dbReference>
<dbReference type="InterPro" id="IPR018247">
    <property type="entry name" value="EF_Hand_1_Ca_BS"/>
</dbReference>
<evidence type="ECO:0000256" key="6">
    <source>
        <dbReference type="SAM" id="MobiDB-lite"/>
    </source>
</evidence>
<evidence type="ECO:0000256" key="5">
    <source>
        <dbReference type="ARBA" id="ARBA00023136"/>
    </source>
</evidence>
<dbReference type="Pfam" id="PF00520">
    <property type="entry name" value="Ion_trans"/>
    <property type="match status" value="1"/>
</dbReference>
<evidence type="ECO:0000256" key="4">
    <source>
        <dbReference type="ARBA" id="ARBA00022989"/>
    </source>
</evidence>
<keyword evidence="2 7" id="KW-0812">Transmembrane</keyword>
<name>A0AA36HPY1_9DINO</name>
<dbReference type="InterPro" id="IPR043203">
    <property type="entry name" value="VGCC_Ca_Na"/>
</dbReference>
<comment type="subcellular location">
    <subcellularLocation>
        <location evidence="1">Membrane</location>
        <topology evidence="1">Multi-pass membrane protein</topology>
    </subcellularLocation>
</comment>
<dbReference type="PANTHER" id="PTHR10037">
    <property type="entry name" value="VOLTAGE-GATED CATION CHANNEL CALCIUM AND SODIUM"/>
    <property type="match status" value="1"/>
</dbReference>
<feature type="region of interest" description="Disordered" evidence="6">
    <location>
        <begin position="649"/>
        <end position="673"/>
    </location>
</feature>
<dbReference type="InterPro" id="IPR005821">
    <property type="entry name" value="Ion_trans_dom"/>
</dbReference>
<evidence type="ECO:0000313" key="10">
    <source>
        <dbReference type="Proteomes" id="UP001178507"/>
    </source>
</evidence>
<dbReference type="Proteomes" id="UP001178507">
    <property type="component" value="Unassembled WGS sequence"/>
</dbReference>
<keyword evidence="10" id="KW-1185">Reference proteome</keyword>
<evidence type="ECO:0000256" key="1">
    <source>
        <dbReference type="ARBA" id="ARBA00004141"/>
    </source>
</evidence>
<organism evidence="9 10">
    <name type="scientific">Effrenium voratum</name>
    <dbReference type="NCBI Taxonomy" id="2562239"/>
    <lineage>
        <taxon>Eukaryota</taxon>
        <taxon>Sar</taxon>
        <taxon>Alveolata</taxon>
        <taxon>Dinophyceae</taxon>
        <taxon>Suessiales</taxon>
        <taxon>Symbiodiniaceae</taxon>
        <taxon>Effrenium</taxon>
    </lineage>
</organism>
<feature type="domain" description="EF-hand" evidence="8">
    <location>
        <begin position="537"/>
        <end position="572"/>
    </location>
</feature>
<keyword evidence="3" id="KW-0106">Calcium</keyword>
<dbReference type="GO" id="GO:0005509">
    <property type="term" value="F:calcium ion binding"/>
    <property type="evidence" value="ECO:0007669"/>
    <property type="project" value="InterPro"/>
</dbReference>
<dbReference type="PANTHER" id="PTHR10037:SF62">
    <property type="entry name" value="SODIUM CHANNEL PROTEIN 60E"/>
    <property type="match status" value="1"/>
</dbReference>
<dbReference type="Gene3D" id="1.20.120.350">
    <property type="entry name" value="Voltage-gated potassium channels. Chain C"/>
    <property type="match status" value="1"/>
</dbReference>
<dbReference type="InterPro" id="IPR027359">
    <property type="entry name" value="Volt_channel_dom_sf"/>
</dbReference>
<gene>
    <name evidence="9" type="ORF">EVOR1521_LOCUS3021</name>
</gene>
<keyword evidence="4 7" id="KW-1133">Transmembrane helix</keyword>
<evidence type="ECO:0000256" key="3">
    <source>
        <dbReference type="ARBA" id="ARBA00022837"/>
    </source>
</evidence>
<keyword evidence="5 7" id="KW-0472">Membrane</keyword>
<proteinExistence type="predicted"/>
<feature type="transmembrane region" description="Helical" evidence="7">
    <location>
        <begin position="306"/>
        <end position="327"/>
    </location>
</feature>
<dbReference type="InterPro" id="IPR011992">
    <property type="entry name" value="EF-hand-dom_pair"/>
</dbReference>
<evidence type="ECO:0000259" key="8">
    <source>
        <dbReference type="PROSITE" id="PS50222"/>
    </source>
</evidence>
<dbReference type="SUPFAM" id="SSF81324">
    <property type="entry name" value="Voltage-gated potassium channels"/>
    <property type="match status" value="1"/>
</dbReference>
<reference evidence="9" key="1">
    <citation type="submission" date="2023-08" db="EMBL/GenBank/DDBJ databases">
        <authorList>
            <person name="Chen Y."/>
            <person name="Shah S."/>
            <person name="Dougan E. K."/>
            <person name="Thang M."/>
            <person name="Chan C."/>
        </authorList>
    </citation>
    <scope>NUCLEOTIDE SEQUENCE</scope>
</reference>
<dbReference type="Gene3D" id="1.10.287.70">
    <property type="match status" value="1"/>
</dbReference>
<comment type="caution">
    <text evidence="9">The sequence shown here is derived from an EMBL/GenBank/DDBJ whole genome shotgun (WGS) entry which is preliminary data.</text>
</comment>
<dbReference type="Gene3D" id="1.10.238.10">
    <property type="entry name" value="EF-hand"/>
    <property type="match status" value="1"/>
</dbReference>
<feature type="domain" description="EF-hand" evidence="8">
    <location>
        <begin position="494"/>
        <end position="529"/>
    </location>
</feature>
<accession>A0AA36HPY1</accession>
<dbReference type="GO" id="GO:0005248">
    <property type="term" value="F:voltage-gated sodium channel activity"/>
    <property type="evidence" value="ECO:0007669"/>
    <property type="project" value="TreeGrafter"/>
</dbReference>
<evidence type="ECO:0000313" key="9">
    <source>
        <dbReference type="EMBL" id="CAJ1373107.1"/>
    </source>
</evidence>
<evidence type="ECO:0000256" key="2">
    <source>
        <dbReference type="ARBA" id="ARBA00022692"/>
    </source>
</evidence>
<sequence>MALVNNSEVQTQLSSLVQDALRLETQLQNARGAKEVPSPKFEEDKSDMATVLPLERAQDRVGGLQDFQNWLREELRAQEERLRTGLVSDLGSLLRHSTLKDAPSVTRPLSPDTSPARLICVDSDTEEKDLKIPGMVETTTPRSRKSYRFAGPDDSEIMAAQSRRGTTRGPGLNSSEAETGMCPVVPEEKPTLTNLKSQRSMKLKEQHHPLQDLSDLTGITWLREWFRRHFVENTCFGYIIIAFIVANSLTMGIQADWMVTHIGEDAPMVFDIFENMFAVVFSCELVMRIFVYNVNFFRMADWKWNIFDTLVVGLQLFDIITTLTIQAGSNNQAGANFNFMRLVRLMRLLRILRLMRVLRFVQELRSMVMSIAASLRSLMWTIVLLAFLMYGVGVCLTQMVADRGLEDPLIMQRTPEIKLFYGSLVEALVSLFAGITGGIDWNDLLEPLETEIGPWLAALFVLYIAFAVLAMMNVVTGIFVESALQSTRADEEKEVRQQLQELFRHVDAGHDGCISWEEFRQHLENPDMMRCFESLGFDISEAYGLFNLLDTDQSGNIECEELLEGCLRLRGPANAIDVATLQYSSKRVFEWWRGNMDCVQDSLSCILEMLEKAAASKDPVKTQHIKQATEKLVKCKDGQGNDTRIFETWKKFRTQETKPASRRNSENPGPGPE</sequence>
<dbReference type="PROSITE" id="PS50222">
    <property type="entry name" value="EF_HAND_2"/>
    <property type="match status" value="2"/>
</dbReference>